<name>A0A3T0E9L0_9PROT</name>
<proteinExistence type="predicted"/>
<protein>
    <submittedName>
        <fullName evidence="1">Uncharacterized protein</fullName>
    </submittedName>
</protein>
<dbReference type="EMBL" id="CP018911">
    <property type="protein sequence ID" value="AZU03748.1"/>
    <property type="molecule type" value="Genomic_DNA"/>
</dbReference>
<dbReference type="AlphaFoldDB" id="A0A3T0E9L0"/>
<dbReference type="Proteomes" id="UP000286954">
    <property type="component" value="Chromosome"/>
</dbReference>
<accession>A0A3T0E9L0</accession>
<evidence type="ECO:0000313" key="1">
    <source>
        <dbReference type="EMBL" id="AZU03748.1"/>
    </source>
</evidence>
<evidence type="ECO:0000313" key="2">
    <source>
        <dbReference type="Proteomes" id="UP000286954"/>
    </source>
</evidence>
<keyword evidence="2" id="KW-1185">Reference proteome</keyword>
<gene>
    <name evidence="1" type="ORF">X907_1213</name>
</gene>
<dbReference type="KEGG" id="gak:X907_1213"/>
<organism evidence="1 2">
    <name type="scientific">Glycocaulis alkaliphilus</name>
    <dbReference type="NCBI Taxonomy" id="1434191"/>
    <lineage>
        <taxon>Bacteria</taxon>
        <taxon>Pseudomonadati</taxon>
        <taxon>Pseudomonadota</taxon>
        <taxon>Alphaproteobacteria</taxon>
        <taxon>Maricaulales</taxon>
        <taxon>Maricaulaceae</taxon>
        <taxon>Glycocaulis</taxon>
    </lineage>
</organism>
<reference evidence="1 2" key="1">
    <citation type="submission" date="2016-12" db="EMBL/GenBank/DDBJ databases">
        <title>The genome of dimorphic prosthecate Glycocaulis alkaliphilus 6b-8t, isolated from crude oil dictates its adaptability in petroleum environments.</title>
        <authorList>
            <person name="Wu X.-L."/>
            <person name="Geng S."/>
        </authorList>
    </citation>
    <scope>NUCLEOTIDE SEQUENCE [LARGE SCALE GENOMIC DNA]</scope>
    <source>
        <strain evidence="1 2">6B-8</strain>
    </source>
</reference>
<sequence length="235" mass="26281">MPVEGPGQGTRMARLTSTTGTSFIILDDGELYDEADIDRICERHAIADADQKMALWRLLEECGRALIDQKRLQTRRTQIARLRQDLQMGLRLTGQLAGLVPDAAQLRDDTPTMTLTRRHLAALREAERRLDSGREGSARTRLEDAAPALECLQRVFEMALEACGEREDEEGPDDAWRAAVTAFYSRTLSRPWSRQGDNAGERFLADCRIALDRADEDVEGAERVSPVRLASQTQG</sequence>